<dbReference type="EMBL" id="RCIY01000114">
    <property type="protein sequence ID" value="TGG75857.1"/>
    <property type="molecule type" value="Genomic_DNA"/>
</dbReference>
<dbReference type="AlphaFoldDB" id="A0A8H1L1R3"/>
<name>A0A8H1L1R3_9ACTN</name>
<dbReference type="Proteomes" id="UP000298111">
    <property type="component" value="Unassembled WGS sequence"/>
</dbReference>
<gene>
    <name evidence="3" type="ORF">D8771_33330</name>
</gene>
<feature type="domain" description="DUF397" evidence="2">
    <location>
        <begin position="13"/>
        <end position="65"/>
    </location>
</feature>
<dbReference type="Pfam" id="PF04149">
    <property type="entry name" value="DUF397"/>
    <property type="match status" value="1"/>
</dbReference>
<feature type="region of interest" description="Disordered" evidence="1">
    <location>
        <begin position="1"/>
        <end position="26"/>
    </location>
</feature>
<protein>
    <submittedName>
        <fullName evidence="3">DUF397 domain-containing protein</fullName>
    </submittedName>
</protein>
<evidence type="ECO:0000313" key="3">
    <source>
        <dbReference type="EMBL" id="TGG75857.1"/>
    </source>
</evidence>
<dbReference type="RefSeq" id="WP_031175801.1">
    <property type="nucleotide sequence ID" value="NZ_BBQG01000012.1"/>
</dbReference>
<comment type="caution">
    <text evidence="3">The sequence shown here is derived from an EMBL/GenBank/DDBJ whole genome shotgun (WGS) entry which is preliminary data.</text>
</comment>
<evidence type="ECO:0000256" key="1">
    <source>
        <dbReference type="SAM" id="MobiDB-lite"/>
    </source>
</evidence>
<sequence length="67" mass="7101">MSASRGRRPDASLVWKKSSHSSNEGPQCVEMAAAAGTVHVRDSKNLTGPRLASAADTWADFVSSVTR</sequence>
<dbReference type="InterPro" id="IPR007278">
    <property type="entry name" value="DUF397"/>
</dbReference>
<dbReference type="GeneID" id="75181936"/>
<reference evidence="3 4" key="1">
    <citation type="submission" date="2018-10" db="EMBL/GenBank/DDBJ databases">
        <title>Isolation of pseudouridimycin from Streptomyces albus DSM 40763.</title>
        <authorList>
            <person name="Rosenqvist P."/>
            <person name="Metsae-Ketelae M."/>
            <person name="Virta P."/>
        </authorList>
    </citation>
    <scope>NUCLEOTIDE SEQUENCE [LARGE SCALE GENOMIC DNA]</scope>
    <source>
        <strain evidence="3 4">DSM 40763</strain>
    </source>
</reference>
<evidence type="ECO:0000259" key="2">
    <source>
        <dbReference type="Pfam" id="PF04149"/>
    </source>
</evidence>
<evidence type="ECO:0000313" key="4">
    <source>
        <dbReference type="Proteomes" id="UP000298111"/>
    </source>
</evidence>
<proteinExistence type="predicted"/>
<accession>A0A8H1L1R3</accession>
<organism evidence="3 4">
    <name type="scientific">Streptomyces albus</name>
    <dbReference type="NCBI Taxonomy" id="1888"/>
    <lineage>
        <taxon>Bacteria</taxon>
        <taxon>Bacillati</taxon>
        <taxon>Actinomycetota</taxon>
        <taxon>Actinomycetes</taxon>
        <taxon>Kitasatosporales</taxon>
        <taxon>Streptomycetaceae</taxon>
        <taxon>Streptomyces</taxon>
    </lineage>
</organism>